<evidence type="ECO:0000313" key="16">
    <source>
        <dbReference type="RefSeq" id="XP_015099958.1"/>
    </source>
</evidence>
<dbReference type="InterPro" id="IPR051713">
    <property type="entry name" value="T-cell_Activation_Regulation"/>
</dbReference>
<evidence type="ECO:0000256" key="11">
    <source>
        <dbReference type="ARBA" id="ARBA00074080"/>
    </source>
</evidence>
<dbReference type="FunFam" id="2.60.40.10:FF:000910">
    <property type="entry name" value="T-lymphocyte activation antigen CD80"/>
    <property type="match status" value="1"/>
</dbReference>
<feature type="domain" description="Ig-like" evidence="14">
    <location>
        <begin position="145"/>
        <end position="226"/>
    </location>
</feature>
<reference evidence="16" key="2">
    <citation type="submission" date="2025-08" db="UniProtKB">
        <authorList>
            <consortium name="RefSeq"/>
        </authorList>
    </citation>
    <scope>IDENTIFICATION</scope>
</reference>
<keyword evidence="8" id="KW-0675">Receptor</keyword>
<evidence type="ECO:0000256" key="3">
    <source>
        <dbReference type="ARBA" id="ARBA00022692"/>
    </source>
</evidence>
<comment type="subcellular location">
    <subcellularLocation>
        <location evidence="1">Cell membrane</location>
        <topology evidence="1">Single-pass type I membrane protein</topology>
    </subcellularLocation>
</comment>
<evidence type="ECO:0000259" key="14">
    <source>
        <dbReference type="PROSITE" id="PS50835"/>
    </source>
</evidence>
<dbReference type="Pfam" id="PF08205">
    <property type="entry name" value="C2-set_2"/>
    <property type="match status" value="1"/>
</dbReference>
<dbReference type="InterPro" id="IPR007110">
    <property type="entry name" value="Ig-like_dom"/>
</dbReference>
<dbReference type="AlphaFoldDB" id="A0A6J0AR72"/>
<evidence type="ECO:0000256" key="7">
    <source>
        <dbReference type="ARBA" id="ARBA00023157"/>
    </source>
</evidence>
<keyword evidence="9" id="KW-0325">Glycoprotein</keyword>
<keyword evidence="3 13" id="KW-0812">Transmembrane</keyword>
<dbReference type="CTD" id="941"/>
<dbReference type="CDD" id="cd16086">
    <property type="entry name" value="IgV_CD80"/>
    <property type="match status" value="1"/>
</dbReference>
<proteinExistence type="predicted"/>
<evidence type="ECO:0000256" key="1">
    <source>
        <dbReference type="ARBA" id="ARBA00004251"/>
    </source>
</evidence>
<dbReference type="PANTHER" id="PTHR25466">
    <property type="entry name" value="T-LYMPHOCYTE ACTIVATION ANTIGEN"/>
    <property type="match status" value="1"/>
</dbReference>
<dbReference type="OrthoDB" id="9904387at2759"/>
<evidence type="ECO:0000313" key="15">
    <source>
        <dbReference type="Proteomes" id="UP001652581"/>
    </source>
</evidence>
<feature type="transmembrane region" description="Helical" evidence="13">
    <location>
        <begin position="244"/>
        <end position="270"/>
    </location>
</feature>
<keyword evidence="15" id="KW-1185">Reference proteome</keyword>
<dbReference type="InterPro" id="IPR036179">
    <property type="entry name" value="Ig-like_dom_sf"/>
</dbReference>
<dbReference type="GO" id="GO:0007166">
    <property type="term" value="P:cell surface receptor signaling pathway"/>
    <property type="evidence" value="ECO:0007669"/>
    <property type="project" value="TreeGrafter"/>
</dbReference>
<keyword evidence="7" id="KW-1015">Disulfide bond</keyword>
<dbReference type="CDD" id="cd16083">
    <property type="entry name" value="IgC1_CD80"/>
    <property type="match status" value="1"/>
</dbReference>
<evidence type="ECO:0000256" key="5">
    <source>
        <dbReference type="ARBA" id="ARBA00022989"/>
    </source>
</evidence>
<dbReference type="PROSITE" id="PS50835">
    <property type="entry name" value="IG_LIKE"/>
    <property type="match status" value="2"/>
</dbReference>
<dbReference type="InterPro" id="IPR037676">
    <property type="entry name" value="CD80_IgC"/>
</dbReference>
<dbReference type="PANTHER" id="PTHR25466:SF4">
    <property type="entry name" value="T-LYMPHOCYTE ACTIVATION ANTIGEN CD80"/>
    <property type="match status" value="1"/>
</dbReference>
<dbReference type="FunCoup" id="A0A6J0AR72">
    <property type="interactions" value="88"/>
</dbReference>
<dbReference type="GO" id="GO:0042102">
    <property type="term" value="P:positive regulation of T cell proliferation"/>
    <property type="evidence" value="ECO:0007669"/>
    <property type="project" value="TreeGrafter"/>
</dbReference>
<keyword evidence="4" id="KW-0732">Signal</keyword>
<name>A0A6J0AR72_VICPA</name>
<dbReference type="InterPro" id="IPR042711">
    <property type="entry name" value="CD80_IgV"/>
</dbReference>
<dbReference type="RefSeq" id="XP_015099958.1">
    <property type="nucleotide sequence ID" value="XM_015244472.3"/>
</dbReference>
<evidence type="ECO:0000256" key="2">
    <source>
        <dbReference type="ARBA" id="ARBA00022475"/>
    </source>
</evidence>
<dbReference type="GeneID" id="102538175"/>
<dbReference type="SUPFAM" id="SSF48726">
    <property type="entry name" value="Immunoglobulin"/>
    <property type="match status" value="2"/>
</dbReference>
<evidence type="ECO:0000256" key="4">
    <source>
        <dbReference type="ARBA" id="ARBA00022729"/>
    </source>
</evidence>
<dbReference type="GO" id="GO:0031295">
    <property type="term" value="P:T cell costimulation"/>
    <property type="evidence" value="ECO:0007669"/>
    <property type="project" value="InterPro"/>
</dbReference>
<dbReference type="InParanoid" id="A0A6J0AR72"/>
<organism evidence="15 16">
    <name type="scientific">Vicugna pacos</name>
    <name type="common">Alpaca</name>
    <name type="synonym">Lama pacos</name>
    <dbReference type="NCBI Taxonomy" id="30538"/>
    <lineage>
        <taxon>Eukaryota</taxon>
        <taxon>Metazoa</taxon>
        <taxon>Chordata</taxon>
        <taxon>Craniata</taxon>
        <taxon>Vertebrata</taxon>
        <taxon>Euteleostomi</taxon>
        <taxon>Mammalia</taxon>
        <taxon>Eutheria</taxon>
        <taxon>Laurasiatheria</taxon>
        <taxon>Artiodactyla</taxon>
        <taxon>Tylopoda</taxon>
        <taxon>Camelidae</taxon>
        <taxon>Vicugna</taxon>
    </lineage>
</organism>
<sequence>MGHTLKWGTPPPKRPSLRLFQLLVLAGLFYFCSGIMQVTKTVKEIAVLSCDYNISTEELTKVRIYWQKDNEMVLAVMSGKVKVWPEYENRTFTDFTSNLCIVILALRLSDKGTYTCVIQKPEQGTYRLEHLTSVKLLVRADFPAPSISDLGNPSPDIRRIICSTSGGFPEPHLSWLENGEELNATYTTLAQDPETELYTISSELDFNVTRNHSFMCLVKYGDLTVSQTFNWQKSAKPAPSANQLLPWAIIIPISASLIIALILGLAWLFCRLAARQRERRRNEESLEMERLSPVCIGRVEGSG</sequence>
<dbReference type="KEGG" id="vpc:102538175"/>
<keyword evidence="6 13" id="KW-0472">Membrane</keyword>
<evidence type="ECO:0000256" key="6">
    <source>
        <dbReference type="ARBA" id="ARBA00023136"/>
    </source>
</evidence>
<gene>
    <name evidence="16" type="primary">CD80</name>
</gene>
<evidence type="ECO:0000256" key="13">
    <source>
        <dbReference type="SAM" id="Phobius"/>
    </source>
</evidence>
<keyword evidence="2" id="KW-1003">Cell membrane</keyword>
<evidence type="ECO:0000256" key="10">
    <source>
        <dbReference type="ARBA" id="ARBA00023319"/>
    </source>
</evidence>
<evidence type="ECO:0000256" key="8">
    <source>
        <dbReference type="ARBA" id="ARBA00023170"/>
    </source>
</evidence>
<dbReference type="GO" id="GO:0042130">
    <property type="term" value="P:negative regulation of T cell proliferation"/>
    <property type="evidence" value="ECO:0007669"/>
    <property type="project" value="TreeGrafter"/>
</dbReference>
<dbReference type="GO" id="GO:0015026">
    <property type="term" value="F:coreceptor activity"/>
    <property type="evidence" value="ECO:0007669"/>
    <property type="project" value="InterPro"/>
</dbReference>
<keyword evidence="10" id="KW-0393">Immunoglobulin domain</keyword>
<evidence type="ECO:0000256" key="12">
    <source>
        <dbReference type="ARBA" id="ARBA00079216"/>
    </source>
</evidence>
<keyword evidence="5 13" id="KW-1133">Transmembrane helix</keyword>
<dbReference type="Gene3D" id="2.60.40.10">
    <property type="entry name" value="Immunoglobulins"/>
    <property type="match status" value="2"/>
</dbReference>
<evidence type="ECO:0000256" key="9">
    <source>
        <dbReference type="ARBA" id="ARBA00023180"/>
    </source>
</evidence>
<dbReference type="FunFam" id="2.60.40.10:FF:001077">
    <property type="entry name" value="T-lymphocyte activation antigen CD80"/>
    <property type="match status" value="1"/>
</dbReference>
<accession>A0A6J0AR72</accession>
<protein>
    <recommendedName>
        <fullName evidence="11">T-lymphocyte activation antigen CD80</fullName>
    </recommendedName>
    <alternativeName>
        <fullName evidence="12">Activation B7-1 antigen</fullName>
    </alternativeName>
</protein>
<dbReference type="GO" id="GO:0071222">
    <property type="term" value="P:cellular response to lipopolysaccharide"/>
    <property type="evidence" value="ECO:0007669"/>
    <property type="project" value="TreeGrafter"/>
</dbReference>
<dbReference type="InterPro" id="IPR013162">
    <property type="entry name" value="CD80_C2-set"/>
</dbReference>
<dbReference type="GO" id="GO:0006955">
    <property type="term" value="P:immune response"/>
    <property type="evidence" value="ECO:0007669"/>
    <property type="project" value="TreeGrafter"/>
</dbReference>
<reference evidence="15" key="1">
    <citation type="submission" date="2025-05" db="UniProtKB">
        <authorList>
            <consortium name="RefSeq"/>
        </authorList>
    </citation>
    <scope>NUCLEOTIDE SEQUENCE [LARGE SCALE GENOMIC DNA]</scope>
</reference>
<dbReference type="GO" id="GO:0009897">
    <property type="term" value="C:external side of plasma membrane"/>
    <property type="evidence" value="ECO:0007669"/>
    <property type="project" value="TreeGrafter"/>
</dbReference>
<feature type="domain" description="Ig-like" evidence="14">
    <location>
        <begin position="15"/>
        <end position="132"/>
    </location>
</feature>
<dbReference type="InterPro" id="IPR013783">
    <property type="entry name" value="Ig-like_fold"/>
</dbReference>
<dbReference type="Proteomes" id="UP001652581">
    <property type="component" value="Chromosome 1"/>
</dbReference>